<dbReference type="eggNOG" id="COG1835">
    <property type="taxonomic scope" value="Bacteria"/>
</dbReference>
<feature type="transmembrane region" description="Helical" evidence="1">
    <location>
        <begin position="81"/>
        <end position="101"/>
    </location>
</feature>
<dbReference type="EMBL" id="JMQN01000018">
    <property type="protein sequence ID" value="KEA64224.1"/>
    <property type="molecule type" value="Genomic_DNA"/>
</dbReference>
<feature type="transmembrane region" description="Helical" evidence="1">
    <location>
        <begin position="338"/>
        <end position="358"/>
    </location>
</feature>
<dbReference type="InterPro" id="IPR050879">
    <property type="entry name" value="Acyltransferase_3"/>
</dbReference>
<sequence>MAANLLISEKLSFRLDFLRGLAAQAVLLEHMLTSYGYKGVYIGSFGVVVFFVISGFLIHLSTLSSALEHGFSMREYISRRFFRIFTLYIPVVIICFAIDIYCESIGLNRPEKVTENSTVQNFIGSFLMLQQNVISEFFSQLLGVDWLRLKPYGSARPLWTVAVEWWIYIAYGFLFSIIFVKKSPPRLVSFKGGVFYFSLIVFSFNLISGIGHNLTFIWLLGALIAQIFYFNKNSFQVFWSGGFYSIFVFAFMLFFMRILHMYLSPAFGIINPYDFINVVVFSLFFVLFITMPNGAFESGFFSSFSVFIGKISYSLYLTHFTIISIFFGFGYFDELNIYYFFMIYMVCNIVAAFLYYTIDQHYIRVRDYFFTSKLRRRSAHG</sequence>
<feature type="transmembrane region" description="Helical" evidence="1">
    <location>
        <begin position="313"/>
        <end position="332"/>
    </location>
</feature>
<feature type="transmembrane region" description="Helical" evidence="1">
    <location>
        <begin position="242"/>
        <end position="263"/>
    </location>
</feature>
<feature type="transmembrane region" description="Helical" evidence="1">
    <location>
        <begin position="187"/>
        <end position="207"/>
    </location>
</feature>
<name>A0A081G0B9_9GAMM</name>
<dbReference type="RefSeq" id="WP_036185680.1">
    <property type="nucleotide sequence ID" value="NZ_JMQN01000018.1"/>
</dbReference>
<keyword evidence="3" id="KW-0012">Acyltransferase</keyword>
<dbReference type="PATRIC" id="fig|1232683.4.peg.1449"/>
<dbReference type="OrthoDB" id="9796461at2"/>
<gene>
    <name evidence="3" type="ORF">ADIMK_1470</name>
</gene>
<dbReference type="InterPro" id="IPR002656">
    <property type="entry name" value="Acyl_transf_3_dom"/>
</dbReference>
<evidence type="ECO:0000259" key="2">
    <source>
        <dbReference type="Pfam" id="PF01757"/>
    </source>
</evidence>
<evidence type="ECO:0000256" key="1">
    <source>
        <dbReference type="SAM" id="Phobius"/>
    </source>
</evidence>
<feature type="transmembrane region" description="Helical" evidence="1">
    <location>
        <begin position="275"/>
        <end position="292"/>
    </location>
</feature>
<feature type="transmembrane region" description="Helical" evidence="1">
    <location>
        <begin position="40"/>
        <end position="60"/>
    </location>
</feature>
<keyword evidence="1" id="KW-0472">Membrane</keyword>
<dbReference type="Proteomes" id="UP000028252">
    <property type="component" value="Unassembled WGS sequence"/>
</dbReference>
<dbReference type="GO" id="GO:0016747">
    <property type="term" value="F:acyltransferase activity, transferring groups other than amino-acyl groups"/>
    <property type="evidence" value="ECO:0007669"/>
    <property type="project" value="InterPro"/>
</dbReference>
<evidence type="ECO:0000313" key="4">
    <source>
        <dbReference type="Proteomes" id="UP000028252"/>
    </source>
</evidence>
<keyword evidence="1" id="KW-0812">Transmembrane</keyword>
<organism evidence="3 4">
    <name type="scientific">Marinobacterium lacunae</name>
    <dbReference type="NCBI Taxonomy" id="1232683"/>
    <lineage>
        <taxon>Bacteria</taxon>
        <taxon>Pseudomonadati</taxon>
        <taxon>Pseudomonadota</taxon>
        <taxon>Gammaproteobacteria</taxon>
        <taxon>Oceanospirillales</taxon>
        <taxon>Oceanospirillaceae</taxon>
        <taxon>Marinobacterium</taxon>
    </lineage>
</organism>
<keyword evidence="3" id="KW-0808">Transferase</keyword>
<comment type="caution">
    <text evidence="3">The sequence shown here is derived from an EMBL/GenBank/DDBJ whole genome shotgun (WGS) entry which is preliminary data.</text>
</comment>
<evidence type="ECO:0000313" key="3">
    <source>
        <dbReference type="EMBL" id="KEA64224.1"/>
    </source>
</evidence>
<dbReference type="STRING" id="1232683.ADIMK_1470"/>
<feature type="transmembrane region" description="Helical" evidence="1">
    <location>
        <begin position="158"/>
        <end position="180"/>
    </location>
</feature>
<protein>
    <submittedName>
        <fullName evidence="3">Acyltransferase</fullName>
    </submittedName>
</protein>
<reference evidence="3 4" key="1">
    <citation type="submission" date="2014-04" db="EMBL/GenBank/DDBJ databases">
        <title>Marinobacterium kochiensis sp. nov., isolated from sediment sample collected from Kochi backwaters in Kerala, India.</title>
        <authorList>
            <person name="Singh A."/>
            <person name="Pinnaka A.K."/>
        </authorList>
    </citation>
    <scope>NUCLEOTIDE SEQUENCE [LARGE SCALE GENOMIC DNA]</scope>
    <source>
        <strain evidence="3 4">AK27</strain>
    </source>
</reference>
<feature type="transmembrane region" description="Helical" evidence="1">
    <location>
        <begin position="213"/>
        <end position="230"/>
    </location>
</feature>
<proteinExistence type="predicted"/>
<accession>A0A081G0B9</accession>
<feature type="domain" description="Acyltransferase 3" evidence="2">
    <location>
        <begin position="15"/>
        <end position="355"/>
    </location>
</feature>
<dbReference type="AlphaFoldDB" id="A0A081G0B9"/>
<keyword evidence="1" id="KW-1133">Transmembrane helix</keyword>
<keyword evidence="4" id="KW-1185">Reference proteome</keyword>
<dbReference type="PANTHER" id="PTHR23028">
    <property type="entry name" value="ACETYLTRANSFERASE"/>
    <property type="match status" value="1"/>
</dbReference>
<dbReference type="Pfam" id="PF01757">
    <property type="entry name" value="Acyl_transf_3"/>
    <property type="match status" value="1"/>
</dbReference>